<dbReference type="Pfam" id="PF00781">
    <property type="entry name" value="DAGK_cat"/>
    <property type="match status" value="1"/>
</dbReference>
<reference evidence="6 7" key="2">
    <citation type="submission" date="2019-08" db="EMBL/GenBank/DDBJ databases">
        <authorList>
            <person name="Henke P."/>
        </authorList>
    </citation>
    <scope>NUCLEOTIDE SEQUENCE [LARGE SCALE GENOMIC DNA]</scope>
    <source>
        <strain evidence="6">Phe10_nw2017</strain>
    </source>
</reference>
<keyword evidence="2" id="KW-0547">Nucleotide-binding</keyword>
<evidence type="ECO:0000259" key="5">
    <source>
        <dbReference type="PROSITE" id="PS50146"/>
    </source>
</evidence>
<evidence type="ECO:0000313" key="6">
    <source>
        <dbReference type="EMBL" id="TWW08156.1"/>
    </source>
</evidence>
<protein>
    <recommendedName>
        <fullName evidence="5">DAGKc domain-containing protein</fullName>
    </recommendedName>
</protein>
<sequence>AQIPIAIVPAGTGNALALQYNLLSVRDAADKILRGHPTPLDVLHVTQQHSTTCCINIAGWGAATDINITAEKLRCLGRSRYSVAALLQILNPPVRSASITLDDRSIDGPFLFAVACNTRFAGHRMLLAPDAHCDDGLLDVLLLRPTSRWNLLKVFHGIADGSHRNLPGIEYLQGRSITIRTSSPDPLNLDGEISGTTPITATVLPAALRLLT</sequence>
<dbReference type="Pfam" id="PF19279">
    <property type="entry name" value="YegS_C"/>
    <property type="match status" value="1"/>
</dbReference>
<keyword evidence="7" id="KW-1185">Reference proteome</keyword>
<name>A0A5C6M085_9PLAN</name>
<keyword evidence="4" id="KW-0067">ATP-binding</keyword>
<reference evidence="6 7" key="1">
    <citation type="submission" date="2019-08" db="EMBL/GenBank/DDBJ databases">
        <title>100 year-old enigma solved: identification of Planctomyces bekefii, the type genus and species of the phylum Planctomycetes.</title>
        <authorList>
            <person name="Svetlana D.N."/>
            <person name="Overmann J."/>
        </authorList>
    </citation>
    <scope>NUCLEOTIDE SEQUENCE [LARGE SCALE GENOMIC DNA]</scope>
    <source>
        <strain evidence="6">Phe10_nw2017</strain>
    </source>
</reference>
<dbReference type="GO" id="GO:0006665">
    <property type="term" value="P:sphingolipid metabolic process"/>
    <property type="evidence" value="ECO:0007669"/>
    <property type="project" value="TreeGrafter"/>
</dbReference>
<dbReference type="InterPro" id="IPR001206">
    <property type="entry name" value="Diacylglycerol_kinase_cat_dom"/>
</dbReference>
<organism evidence="6 7">
    <name type="scientific">Planctomyces bekefii</name>
    <dbReference type="NCBI Taxonomy" id="1653850"/>
    <lineage>
        <taxon>Bacteria</taxon>
        <taxon>Pseudomonadati</taxon>
        <taxon>Planctomycetota</taxon>
        <taxon>Planctomycetia</taxon>
        <taxon>Planctomycetales</taxon>
        <taxon>Planctomycetaceae</taxon>
        <taxon>Planctomyces</taxon>
    </lineage>
</organism>
<dbReference type="InterPro" id="IPR016064">
    <property type="entry name" value="NAD/diacylglycerol_kinase_sf"/>
</dbReference>
<feature type="domain" description="DAGKc" evidence="5">
    <location>
        <begin position="1"/>
        <end position="49"/>
    </location>
</feature>
<dbReference type="InterPro" id="IPR050187">
    <property type="entry name" value="Lipid_Phosphate_FormReg"/>
</dbReference>
<dbReference type="EMBL" id="SRHE01000812">
    <property type="protein sequence ID" value="TWW08156.1"/>
    <property type="molecule type" value="Genomic_DNA"/>
</dbReference>
<evidence type="ECO:0000313" key="7">
    <source>
        <dbReference type="Proteomes" id="UP000321083"/>
    </source>
</evidence>
<evidence type="ECO:0000256" key="3">
    <source>
        <dbReference type="ARBA" id="ARBA00022777"/>
    </source>
</evidence>
<dbReference type="Proteomes" id="UP000321083">
    <property type="component" value="Unassembled WGS sequence"/>
</dbReference>
<dbReference type="SUPFAM" id="SSF111331">
    <property type="entry name" value="NAD kinase/diacylglycerol kinase-like"/>
    <property type="match status" value="1"/>
</dbReference>
<dbReference type="GO" id="GO:0005524">
    <property type="term" value="F:ATP binding"/>
    <property type="evidence" value="ECO:0007669"/>
    <property type="project" value="UniProtKB-KW"/>
</dbReference>
<dbReference type="GO" id="GO:0016020">
    <property type="term" value="C:membrane"/>
    <property type="evidence" value="ECO:0007669"/>
    <property type="project" value="GOC"/>
</dbReference>
<keyword evidence="3" id="KW-0418">Kinase</keyword>
<dbReference type="Gene3D" id="3.40.50.10330">
    <property type="entry name" value="Probable inorganic polyphosphate/atp-NAD kinase, domain 1"/>
    <property type="match status" value="1"/>
</dbReference>
<dbReference type="InterPro" id="IPR045540">
    <property type="entry name" value="YegS/DAGK_C"/>
</dbReference>
<dbReference type="Gene3D" id="2.60.200.40">
    <property type="match status" value="1"/>
</dbReference>
<feature type="non-terminal residue" evidence="6">
    <location>
        <position position="1"/>
    </location>
</feature>
<keyword evidence="1" id="KW-0808">Transferase</keyword>
<proteinExistence type="predicted"/>
<dbReference type="PROSITE" id="PS50146">
    <property type="entry name" value="DAGK"/>
    <property type="match status" value="1"/>
</dbReference>
<accession>A0A5C6M085</accession>
<dbReference type="PANTHER" id="PTHR12358:SF54">
    <property type="entry name" value="SPHINGOSINE KINASE RELATED PROTEIN"/>
    <property type="match status" value="1"/>
</dbReference>
<evidence type="ECO:0000256" key="1">
    <source>
        <dbReference type="ARBA" id="ARBA00022679"/>
    </source>
</evidence>
<dbReference type="InterPro" id="IPR017438">
    <property type="entry name" value="ATP-NAD_kinase_N"/>
</dbReference>
<evidence type="ECO:0000256" key="4">
    <source>
        <dbReference type="ARBA" id="ARBA00022840"/>
    </source>
</evidence>
<dbReference type="PANTHER" id="PTHR12358">
    <property type="entry name" value="SPHINGOSINE KINASE"/>
    <property type="match status" value="1"/>
</dbReference>
<gene>
    <name evidence="6" type="ORF">E3A20_27180</name>
</gene>
<evidence type="ECO:0000256" key="2">
    <source>
        <dbReference type="ARBA" id="ARBA00022741"/>
    </source>
</evidence>
<dbReference type="AlphaFoldDB" id="A0A5C6M085"/>
<dbReference type="GO" id="GO:0001727">
    <property type="term" value="F:lipid kinase activity"/>
    <property type="evidence" value="ECO:0007669"/>
    <property type="project" value="TreeGrafter"/>
</dbReference>
<comment type="caution">
    <text evidence="6">The sequence shown here is derived from an EMBL/GenBank/DDBJ whole genome shotgun (WGS) entry which is preliminary data.</text>
</comment>